<organism evidence="2 3">
    <name type="scientific">Vigna mungo</name>
    <name type="common">Black gram</name>
    <name type="synonym">Phaseolus mungo</name>
    <dbReference type="NCBI Taxonomy" id="3915"/>
    <lineage>
        <taxon>Eukaryota</taxon>
        <taxon>Viridiplantae</taxon>
        <taxon>Streptophyta</taxon>
        <taxon>Embryophyta</taxon>
        <taxon>Tracheophyta</taxon>
        <taxon>Spermatophyta</taxon>
        <taxon>Magnoliopsida</taxon>
        <taxon>eudicotyledons</taxon>
        <taxon>Gunneridae</taxon>
        <taxon>Pentapetalae</taxon>
        <taxon>rosids</taxon>
        <taxon>fabids</taxon>
        <taxon>Fabales</taxon>
        <taxon>Fabaceae</taxon>
        <taxon>Papilionoideae</taxon>
        <taxon>50 kb inversion clade</taxon>
        <taxon>NPAAA clade</taxon>
        <taxon>indigoferoid/millettioid clade</taxon>
        <taxon>Phaseoleae</taxon>
        <taxon>Vigna</taxon>
    </lineage>
</organism>
<dbReference type="Proteomes" id="UP001374535">
    <property type="component" value="Chromosome 3"/>
</dbReference>
<dbReference type="EMBL" id="CP144698">
    <property type="protein sequence ID" value="WVZ17410.1"/>
    <property type="molecule type" value="Genomic_DNA"/>
</dbReference>
<name>A0AAQ3NXY5_VIGMU</name>
<proteinExistence type="predicted"/>
<reference evidence="2 3" key="1">
    <citation type="journal article" date="2023" name="Life. Sci Alliance">
        <title>Evolutionary insights into 3D genome organization and epigenetic landscape of Vigna mungo.</title>
        <authorList>
            <person name="Junaid A."/>
            <person name="Singh B."/>
            <person name="Bhatia S."/>
        </authorList>
    </citation>
    <scope>NUCLEOTIDE SEQUENCE [LARGE SCALE GENOMIC DNA]</scope>
    <source>
        <strain evidence="2">Urdbean</strain>
    </source>
</reference>
<feature type="compositionally biased region" description="Acidic residues" evidence="1">
    <location>
        <begin position="97"/>
        <end position="107"/>
    </location>
</feature>
<evidence type="ECO:0000313" key="3">
    <source>
        <dbReference type="Proteomes" id="UP001374535"/>
    </source>
</evidence>
<sequence>MHKPAVVSHNMLKVKRLESTMLPYCVFISKILIHFEVDCVSESKDEDAGESSSIPYRPLSEFDKAILKEIRYLKIICQGKRQDVSKIREHLNLNNQNEEEAAEDESSGEGSTPKESAAEEMHEDESEDEDVAEESNSDMLLRTYLKKKSKKRI</sequence>
<evidence type="ECO:0000256" key="1">
    <source>
        <dbReference type="SAM" id="MobiDB-lite"/>
    </source>
</evidence>
<evidence type="ECO:0000313" key="2">
    <source>
        <dbReference type="EMBL" id="WVZ17410.1"/>
    </source>
</evidence>
<gene>
    <name evidence="2" type="ORF">V8G54_010392</name>
</gene>
<accession>A0AAQ3NXY5</accession>
<protein>
    <submittedName>
        <fullName evidence="2">Uncharacterized protein</fullName>
    </submittedName>
</protein>
<keyword evidence="3" id="KW-1185">Reference proteome</keyword>
<feature type="compositionally biased region" description="Acidic residues" evidence="1">
    <location>
        <begin position="121"/>
        <end position="136"/>
    </location>
</feature>
<feature type="region of interest" description="Disordered" evidence="1">
    <location>
        <begin position="88"/>
        <end position="153"/>
    </location>
</feature>
<feature type="compositionally biased region" description="Basic residues" evidence="1">
    <location>
        <begin position="144"/>
        <end position="153"/>
    </location>
</feature>
<dbReference type="AlphaFoldDB" id="A0AAQ3NXY5"/>